<keyword evidence="8" id="KW-1185">Reference proteome</keyword>
<dbReference type="PANTHER" id="PTHR30480">
    <property type="entry name" value="BETA-HEXOSAMINIDASE-RELATED"/>
    <property type="match status" value="1"/>
</dbReference>
<keyword evidence="5" id="KW-0326">Glycosidase</keyword>
<evidence type="ECO:0000256" key="3">
    <source>
        <dbReference type="ARBA" id="ARBA00012663"/>
    </source>
</evidence>
<dbReference type="Gene3D" id="3.20.20.300">
    <property type="entry name" value="Glycoside hydrolase, family 3, N-terminal domain"/>
    <property type="match status" value="1"/>
</dbReference>
<sequence length="335" mass="36436">MTPFGAAIFGCDGARLSPDERAFFAEANPFGFILFDRNLETADQIRALTADLRDTVGWNAPIFIDQEGGRVQRLRPPLATVWLPPLDHVTRLGKNAEEGMHLRYRIIAHELMDLGIDANCAPMLDIARPETHPFLRNRCYGSDLDQVVRIGRAVVEGHLSGGVFPVIKHIPGHGLARMDSHLDLPRIDAPEETLNTIDFAAFKPFADCAMGMTAHLVFSALGETQPATTSPSMIRRIRDDIGFNGLLMTDDISMNALSGTVPERGAASMRAGCDVILHCNGDLAERIALIDRIGTMPAASQARAEAAIVRRPTPEDVDIAALKANLAELEQGRSA</sequence>
<dbReference type="SUPFAM" id="SSF51445">
    <property type="entry name" value="(Trans)glycosidases"/>
    <property type="match status" value="1"/>
</dbReference>
<feature type="domain" description="Glycoside hydrolase family 3 N-terminal" evidence="6">
    <location>
        <begin position="30"/>
        <end position="290"/>
    </location>
</feature>
<dbReference type="EC" id="3.2.1.52" evidence="3"/>
<protein>
    <recommendedName>
        <fullName evidence="3">beta-N-acetylhexosaminidase</fullName>
        <ecNumber evidence="3">3.2.1.52</ecNumber>
    </recommendedName>
</protein>
<comment type="catalytic activity">
    <reaction evidence="1">
        <text>Hydrolysis of terminal non-reducing N-acetyl-D-hexosamine residues in N-acetyl-beta-D-hexosaminides.</text>
        <dbReference type="EC" id="3.2.1.52"/>
    </reaction>
</comment>
<dbReference type="InterPro" id="IPR001764">
    <property type="entry name" value="Glyco_hydro_3_N"/>
</dbReference>
<comment type="similarity">
    <text evidence="2">Belongs to the glycosyl hydrolase 3 family.</text>
</comment>
<name>A0A1M5QM87_9RHOB</name>
<dbReference type="InterPro" id="IPR050226">
    <property type="entry name" value="NagZ_Beta-hexosaminidase"/>
</dbReference>
<evidence type="ECO:0000313" key="8">
    <source>
        <dbReference type="Proteomes" id="UP000184221"/>
    </source>
</evidence>
<dbReference type="RefSeq" id="WP_072776809.1">
    <property type="nucleotide sequence ID" value="NZ_FQXC01000002.1"/>
</dbReference>
<dbReference type="InterPro" id="IPR017853">
    <property type="entry name" value="GH"/>
</dbReference>
<dbReference type="GO" id="GO:0005975">
    <property type="term" value="P:carbohydrate metabolic process"/>
    <property type="evidence" value="ECO:0007669"/>
    <property type="project" value="InterPro"/>
</dbReference>
<proteinExistence type="inferred from homology"/>
<dbReference type="STRING" id="996342.SAMN05443551_1405"/>
<organism evidence="7 8">
    <name type="scientific">Marivita hallyeonensis</name>
    <dbReference type="NCBI Taxonomy" id="996342"/>
    <lineage>
        <taxon>Bacteria</taxon>
        <taxon>Pseudomonadati</taxon>
        <taxon>Pseudomonadota</taxon>
        <taxon>Alphaproteobacteria</taxon>
        <taxon>Rhodobacterales</taxon>
        <taxon>Roseobacteraceae</taxon>
        <taxon>Marivita</taxon>
    </lineage>
</organism>
<reference evidence="7 8" key="1">
    <citation type="submission" date="2016-11" db="EMBL/GenBank/DDBJ databases">
        <authorList>
            <person name="Jaros S."/>
            <person name="Januszkiewicz K."/>
            <person name="Wedrychowicz H."/>
        </authorList>
    </citation>
    <scope>NUCLEOTIDE SEQUENCE [LARGE SCALE GENOMIC DNA]</scope>
    <source>
        <strain evidence="7 8">DSM 29431</strain>
    </source>
</reference>
<dbReference type="GO" id="GO:0004563">
    <property type="term" value="F:beta-N-acetylhexosaminidase activity"/>
    <property type="evidence" value="ECO:0007669"/>
    <property type="project" value="UniProtKB-EC"/>
</dbReference>
<evidence type="ECO:0000259" key="6">
    <source>
        <dbReference type="Pfam" id="PF00933"/>
    </source>
</evidence>
<evidence type="ECO:0000256" key="5">
    <source>
        <dbReference type="ARBA" id="ARBA00023295"/>
    </source>
</evidence>
<dbReference type="EMBL" id="FQXC01000002">
    <property type="protein sequence ID" value="SHH14850.1"/>
    <property type="molecule type" value="Genomic_DNA"/>
</dbReference>
<keyword evidence="4" id="KW-0378">Hydrolase</keyword>
<dbReference type="GO" id="GO:0009254">
    <property type="term" value="P:peptidoglycan turnover"/>
    <property type="evidence" value="ECO:0007669"/>
    <property type="project" value="TreeGrafter"/>
</dbReference>
<dbReference type="Pfam" id="PF00933">
    <property type="entry name" value="Glyco_hydro_3"/>
    <property type="match status" value="1"/>
</dbReference>
<evidence type="ECO:0000256" key="2">
    <source>
        <dbReference type="ARBA" id="ARBA00005336"/>
    </source>
</evidence>
<dbReference type="AlphaFoldDB" id="A0A1M5QM87"/>
<accession>A0A1M5QM87</accession>
<evidence type="ECO:0000256" key="1">
    <source>
        <dbReference type="ARBA" id="ARBA00001231"/>
    </source>
</evidence>
<dbReference type="InterPro" id="IPR036962">
    <property type="entry name" value="Glyco_hydro_3_N_sf"/>
</dbReference>
<evidence type="ECO:0000256" key="4">
    <source>
        <dbReference type="ARBA" id="ARBA00022801"/>
    </source>
</evidence>
<evidence type="ECO:0000313" key="7">
    <source>
        <dbReference type="EMBL" id="SHH14850.1"/>
    </source>
</evidence>
<dbReference type="Proteomes" id="UP000184221">
    <property type="component" value="Unassembled WGS sequence"/>
</dbReference>
<dbReference type="PANTHER" id="PTHR30480:SF13">
    <property type="entry name" value="BETA-HEXOSAMINIDASE"/>
    <property type="match status" value="1"/>
</dbReference>
<gene>
    <name evidence="7" type="ORF">SAMN05443551_1405</name>
</gene>